<sequence>MNSHDIDVLLTTALMLLPPSTRAISSISTSSLPSPPPVTPFTYHLYPPKCHPSVLLSYVLSNNEPYTRGGETREEVVKGRGNKQSNEKYDEDEEEEYEEEDEYEEEKDDDDEGGKENNSSENGDISSSVAGVVVRPPCLDRGYGRVWMDVSASMKVLRITEREGRDAWTEGNVEIGWQHLVRYYR</sequence>
<protein>
    <submittedName>
        <fullName evidence="2">Uncharacterized protein</fullName>
    </submittedName>
</protein>
<proteinExistence type="predicted"/>
<comment type="caution">
    <text evidence="2">The sequence shown here is derived from an EMBL/GenBank/DDBJ whole genome shotgun (WGS) entry which is preliminary data.</text>
</comment>
<feature type="compositionally biased region" description="Acidic residues" evidence="1">
    <location>
        <begin position="89"/>
        <end position="113"/>
    </location>
</feature>
<dbReference type="EMBL" id="BRXZ01008114">
    <property type="protein sequence ID" value="GMI21688.1"/>
    <property type="molecule type" value="Genomic_DNA"/>
</dbReference>
<evidence type="ECO:0000313" key="2">
    <source>
        <dbReference type="EMBL" id="GMI21688.1"/>
    </source>
</evidence>
<feature type="region of interest" description="Disordered" evidence="1">
    <location>
        <begin position="65"/>
        <end position="129"/>
    </location>
</feature>
<keyword evidence="3" id="KW-1185">Reference proteome</keyword>
<evidence type="ECO:0000256" key="1">
    <source>
        <dbReference type="SAM" id="MobiDB-lite"/>
    </source>
</evidence>
<accession>A0A9W7FV77</accession>
<dbReference type="Proteomes" id="UP001165082">
    <property type="component" value="Unassembled WGS sequence"/>
</dbReference>
<gene>
    <name evidence="2" type="ORF">TrRE_jg11404</name>
</gene>
<reference evidence="2" key="1">
    <citation type="submission" date="2022-07" db="EMBL/GenBank/DDBJ databases">
        <title>Genome analysis of Parmales, a sister group of diatoms, reveals the evolutionary specialization of diatoms from phago-mixotrophs to photoautotrophs.</title>
        <authorList>
            <person name="Ban H."/>
            <person name="Sato S."/>
            <person name="Yoshikawa S."/>
            <person name="Kazumasa Y."/>
            <person name="Nakamura Y."/>
            <person name="Ichinomiya M."/>
            <person name="Saitoh K."/>
            <person name="Sato N."/>
            <person name="Blanc-Mathieu R."/>
            <person name="Endo H."/>
            <person name="Kuwata A."/>
            <person name="Ogata H."/>
        </authorList>
    </citation>
    <scope>NUCLEOTIDE SEQUENCE</scope>
</reference>
<name>A0A9W7FV77_9STRA</name>
<organism evidence="2 3">
    <name type="scientific">Triparma retinervis</name>
    <dbReference type="NCBI Taxonomy" id="2557542"/>
    <lineage>
        <taxon>Eukaryota</taxon>
        <taxon>Sar</taxon>
        <taxon>Stramenopiles</taxon>
        <taxon>Ochrophyta</taxon>
        <taxon>Bolidophyceae</taxon>
        <taxon>Parmales</taxon>
        <taxon>Triparmaceae</taxon>
        <taxon>Triparma</taxon>
    </lineage>
</organism>
<feature type="compositionally biased region" description="Polar residues" evidence="1">
    <location>
        <begin position="117"/>
        <end position="129"/>
    </location>
</feature>
<evidence type="ECO:0000313" key="3">
    <source>
        <dbReference type="Proteomes" id="UP001165082"/>
    </source>
</evidence>
<dbReference type="AlphaFoldDB" id="A0A9W7FV77"/>